<dbReference type="RefSeq" id="WP_243539683.1">
    <property type="nucleotide sequence ID" value="NZ_CP093442.1"/>
</dbReference>
<dbReference type="InterPro" id="IPR006153">
    <property type="entry name" value="Cation/H_exchanger_TM"/>
</dbReference>
<evidence type="ECO:0000256" key="1">
    <source>
        <dbReference type="ARBA" id="ARBA00004141"/>
    </source>
</evidence>
<gene>
    <name evidence="14" type="ORF">MNR06_05365</name>
</gene>
<dbReference type="Pfam" id="PF02254">
    <property type="entry name" value="TrkA_N"/>
    <property type="match status" value="1"/>
</dbReference>
<dbReference type="InterPro" id="IPR003148">
    <property type="entry name" value="RCK_N"/>
</dbReference>
<organism evidence="14 15">
    <name type="scientific">Bdellovibrio reynosensis</name>
    <dbReference type="NCBI Taxonomy" id="2835041"/>
    <lineage>
        <taxon>Bacteria</taxon>
        <taxon>Pseudomonadati</taxon>
        <taxon>Bdellovibrionota</taxon>
        <taxon>Bdellovibrionia</taxon>
        <taxon>Bdellovibrionales</taxon>
        <taxon>Pseudobdellovibrionaceae</taxon>
        <taxon>Bdellovibrio</taxon>
    </lineage>
</organism>
<accession>A0ABY4CBM5</accession>
<evidence type="ECO:0000256" key="2">
    <source>
        <dbReference type="ARBA" id="ARBA00005551"/>
    </source>
</evidence>
<comment type="similarity">
    <text evidence="2">Belongs to the monovalent cation:proton antiporter 2 (CPA2) transporter (TC 2.A.37) family.</text>
</comment>
<feature type="transmembrane region" description="Helical" evidence="12">
    <location>
        <begin position="271"/>
        <end position="291"/>
    </location>
</feature>
<keyword evidence="4" id="KW-0050">Antiport</keyword>
<feature type="transmembrane region" description="Helical" evidence="12">
    <location>
        <begin position="297"/>
        <end position="319"/>
    </location>
</feature>
<reference evidence="14" key="1">
    <citation type="submission" date="2022-03" db="EMBL/GenBank/DDBJ databases">
        <title>Genome Identification and Characterization of new species Bdellovibrio reynosense LBG001 sp. nov. from a Mexico soil sample.</title>
        <authorList>
            <person name="Camilli A."/>
            <person name="Ajao Y."/>
            <person name="Guo X."/>
        </authorList>
    </citation>
    <scope>NUCLEOTIDE SEQUENCE</scope>
    <source>
        <strain evidence="14">LBG001</strain>
    </source>
</reference>
<dbReference type="PANTHER" id="PTHR46157">
    <property type="entry name" value="K(+) EFFLUX ANTIPORTER 3, CHLOROPLASTIC"/>
    <property type="match status" value="1"/>
</dbReference>
<dbReference type="InterPro" id="IPR004771">
    <property type="entry name" value="K/H_exchanger"/>
</dbReference>
<keyword evidence="7" id="KW-0630">Potassium</keyword>
<feature type="coiled-coil region" evidence="11">
    <location>
        <begin position="572"/>
        <end position="599"/>
    </location>
</feature>
<dbReference type="InterPro" id="IPR038770">
    <property type="entry name" value="Na+/solute_symporter_sf"/>
</dbReference>
<dbReference type="Pfam" id="PF00999">
    <property type="entry name" value="Na_H_Exchanger"/>
    <property type="match status" value="1"/>
</dbReference>
<dbReference type="InterPro" id="IPR036291">
    <property type="entry name" value="NAD(P)-bd_dom_sf"/>
</dbReference>
<feature type="transmembrane region" description="Helical" evidence="12">
    <location>
        <begin position="183"/>
        <end position="204"/>
    </location>
</feature>
<feature type="transmembrane region" description="Helical" evidence="12">
    <location>
        <begin position="360"/>
        <end position="379"/>
    </location>
</feature>
<evidence type="ECO:0000256" key="10">
    <source>
        <dbReference type="ARBA" id="ARBA00023136"/>
    </source>
</evidence>
<keyword evidence="3" id="KW-0813">Transport</keyword>
<keyword evidence="6 12" id="KW-0812">Transmembrane</keyword>
<feature type="domain" description="RCK N-terminal" evidence="13">
    <location>
        <begin position="402"/>
        <end position="518"/>
    </location>
</feature>
<evidence type="ECO:0000313" key="14">
    <source>
        <dbReference type="EMBL" id="UOF02378.1"/>
    </source>
</evidence>
<feature type="transmembrane region" description="Helical" evidence="12">
    <location>
        <begin position="55"/>
        <end position="74"/>
    </location>
</feature>
<keyword evidence="15" id="KW-1185">Reference proteome</keyword>
<evidence type="ECO:0000259" key="13">
    <source>
        <dbReference type="PROSITE" id="PS51201"/>
    </source>
</evidence>
<keyword evidence="9" id="KW-0406">Ion transport</keyword>
<evidence type="ECO:0000256" key="7">
    <source>
        <dbReference type="ARBA" id="ARBA00022958"/>
    </source>
</evidence>
<evidence type="ECO:0000256" key="3">
    <source>
        <dbReference type="ARBA" id="ARBA00022448"/>
    </source>
</evidence>
<dbReference type="Proteomes" id="UP000830116">
    <property type="component" value="Chromosome"/>
</dbReference>
<dbReference type="Gene3D" id="1.20.1530.20">
    <property type="match status" value="1"/>
</dbReference>
<evidence type="ECO:0000256" key="6">
    <source>
        <dbReference type="ARBA" id="ARBA00022692"/>
    </source>
</evidence>
<dbReference type="NCBIfam" id="TIGR00932">
    <property type="entry name" value="2a37"/>
    <property type="match status" value="1"/>
</dbReference>
<evidence type="ECO:0000256" key="4">
    <source>
        <dbReference type="ARBA" id="ARBA00022449"/>
    </source>
</evidence>
<feature type="transmembrane region" description="Helical" evidence="12">
    <location>
        <begin position="6"/>
        <end position="24"/>
    </location>
</feature>
<dbReference type="Gene3D" id="3.40.50.720">
    <property type="entry name" value="NAD(P)-binding Rossmann-like Domain"/>
    <property type="match status" value="1"/>
</dbReference>
<keyword evidence="10 12" id="KW-0472">Membrane</keyword>
<feature type="transmembrane region" description="Helical" evidence="12">
    <location>
        <begin position="326"/>
        <end position="348"/>
    </location>
</feature>
<name>A0ABY4CBM5_9BACT</name>
<dbReference type="EMBL" id="CP093442">
    <property type="protein sequence ID" value="UOF02378.1"/>
    <property type="molecule type" value="Genomic_DNA"/>
</dbReference>
<keyword evidence="8 12" id="KW-1133">Transmembrane helix</keyword>
<feature type="transmembrane region" description="Helical" evidence="12">
    <location>
        <begin position="216"/>
        <end position="234"/>
    </location>
</feature>
<dbReference type="PANTHER" id="PTHR46157:SF4">
    <property type="entry name" value="K(+) EFFLUX ANTIPORTER 3, CHLOROPLASTIC"/>
    <property type="match status" value="1"/>
</dbReference>
<evidence type="ECO:0000256" key="8">
    <source>
        <dbReference type="ARBA" id="ARBA00022989"/>
    </source>
</evidence>
<keyword evidence="5" id="KW-0633">Potassium transport</keyword>
<keyword evidence="11" id="KW-0175">Coiled coil</keyword>
<protein>
    <submittedName>
        <fullName evidence="14">Monovalent cation:proton antiporter-2 (CPA2) family protein</fullName>
    </submittedName>
</protein>
<feature type="transmembrane region" description="Helical" evidence="12">
    <location>
        <begin position="148"/>
        <end position="171"/>
    </location>
</feature>
<evidence type="ECO:0000256" key="11">
    <source>
        <dbReference type="SAM" id="Coils"/>
    </source>
</evidence>
<evidence type="ECO:0000256" key="5">
    <source>
        <dbReference type="ARBA" id="ARBA00022538"/>
    </source>
</evidence>
<evidence type="ECO:0000256" key="12">
    <source>
        <dbReference type="SAM" id="Phobius"/>
    </source>
</evidence>
<dbReference type="SUPFAM" id="SSF51735">
    <property type="entry name" value="NAD(P)-binding Rossmann-fold domains"/>
    <property type="match status" value="1"/>
</dbReference>
<evidence type="ECO:0000256" key="9">
    <source>
        <dbReference type="ARBA" id="ARBA00023065"/>
    </source>
</evidence>
<proteinExistence type="inferred from homology"/>
<feature type="transmembrane region" description="Helical" evidence="12">
    <location>
        <begin position="31"/>
        <end position="49"/>
    </location>
</feature>
<evidence type="ECO:0000313" key="15">
    <source>
        <dbReference type="Proteomes" id="UP000830116"/>
    </source>
</evidence>
<feature type="transmembrane region" description="Helical" evidence="12">
    <location>
        <begin position="86"/>
        <end position="109"/>
    </location>
</feature>
<sequence>MNESYLFTGTVILLTALVCVPICKRLGFGSVLGYLLAGLILGPFGLKIITRVEDLMHLSEFGVVFLMFIIGLELEPRKLWDLRTSIFALGGMQVLLGGLLLAFVASLYFGSNIGAAIIVGMSFVLSSTAMGLQILAERGQMNTSGGRSAFSILLFQDIAVIVMIALLPLLAKTSVDTSSKNNFLEFSKIVLILSALVVGGRFLLRPVLRWIATQHLRDIFTAFALFLVIGMSYVMHELGVSMALGAFIAGVLLADSEYRHALEADIEPFKGLLMGLFFISVGTSVNITRVLNEPGLFVGAAVLVYILKSLLHVGLGFLFKIPRNQILFFALLLSQVGEFAFVLVGTALALRILEPSTSEFLVGVVALSLLMTPIVMLLYDKLVLPFMDRKPKQVPDKIESEEHSVIIAGFGRFGQIIGRLLYANGVSATVLDHEPGQIEMLRKFGFKVYYGDATRIDLLIAAGAEKASILIVAIDNVEDSLRLVEEARRAFPHLQIFARARNLAHMHSLMELKVDVIERETFESSLRMGSQVLRKLGWPAYQSVVAANIFRDHNIKMVEDLFSTRGNQDETISRAKQARADLEQMLQKENEYLERSEEAWDFEHY</sequence>
<feature type="transmembrane region" description="Helical" evidence="12">
    <location>
        <begin position="115"/>
        <end position="136"/>
    </location>
</feature>
<comment type="subcellular location">
    <subcellularLocation>
        <location evidence="1">Membrane</location>
        <topology evidence="1">Multi-pass membrane protein</topology>
    </subcellularLocation>
</comment>
<dbReference type="PROSITE" id="PS51201">
    <property type="entry name" value="RCK_N"/>
    <property type="match status" value="1"/>
</dbReference>